<evidence type="ECO:0000256" key="1">
    <source>
        <dbReference type="SAM" id="MobiDB-lite"/>
    </source>
</evidence>
<organism evidence="2 3">
    <name type="scientific">Hyaloscypha variabilis (strain UAMH 11265 / GT02V1 / F)</name>
    <name type="common">Meliniomyces variabilis</name>
    <dbReference type="NCBI Taxonomy" id="1149755"/>
    <lineage>
        <taxon>Eukaryota</taxon>
        <taxon>Fungi</taxon>
        <taxon>Dikarya</taxon>
        <taxon>Ascomycota</taxon>
        <taxon>Pezizomycotina</taxon>
        <taxon>Leotiomycetes</taxon>
        <taxon>Helotiales</taxon>
        <taxon>Hyaloscyphaceae</taxon>
        <taxon>Hyaloscypha</taxon>
        <taxon>Hyaloscypha variabilis</taxon>
    </lineage>
</organism>
<feature type="compositionally biased region" description="Polar residues" evidence="1">
    <location>
        <begin position="11"/>
        <end position="22"/>
    </location>
</feature>
<accession>A0A2J6R0C9</accession>
<feature type="compositionally biased region" description="Basic and acidic residues" evidence="1">
    <location>
        <begin position="1"/>
        <end position="10"/>
    </location>
</feature>
<dbReference type="Proteomes" id="UP000235786">
    <property type="component" value="Unassembled WGS sequence"/>
</dbReference>
<dbReference type="AlphaFoldDB" id="A0A2J6R0C9"/>
<proteinExistence type="predicted"/>
<gene>
    <name evidence="2" type="ORF">L207DRAFT_640297</name>
</gene>
<sequence>MSERNKKNHGDVTSSSWASLGNANDGAGIGWNPSGHGTPGAYGTSGYVSLNAGSYGPSQKDFTAAGLVQAPTQMGLPNSVGQPWAESGGVNDEAGNWHGYVTAAGYGQTGYGANEGSLKDFTTSGVMQSPMQAQLGLQNLGGMNDPKWGYSGSVNDEAGGWYGYVTPGAGYGQSGYVMPGYGTNGGGSLKDFTTSEVMQSPMQVQLGLQNSGGPAWQYSYAGNDSPGGGSY</sequence>
<name>A0A2J6R0C9_HYAVF</name>
<evidence type="ECO:0000313" key="2">
    <source>
        <dbReference type="EMBL" id="PMD31963.1"/>
    </source>
</evidence>
<evidence type="ECO:0000313" key="3">
    <source>
        <dbReference type="Proteomes" id="UP000235786"/>
    </source>
</evidence>
<protein>
    <submittedName>
        <fullName evidence="2">Uncharacterized protein</fullName>
    </submittedName>
</protein>
<dbReference type="EMBL" id="KZ613960">
    <property type="protein sequence ID" value="PMD31963.1"/>
    <property type="molecule type" value="Genomic_DNA"/>
</dbReference>
<feature type="region of interest" description="Disordered" evidence="1">
    <location>
        <begin position="1"/>
        <end position="43"/>
    </location>
</feature>
<keyword evidence="3" id="KW-1185">Reference proteome</keyword>
<reference evidence="2 3" key="1">
    <citation type="submission" date="2016-04" db="EMBL/GenBank/DDBJ databases">
        <title>A degradative enzymes factory behind the ericoid mycorrhizal symbiosis.</title>
        <authorList>
            <consortium name="DOE Joint Genome Institute"/>
            <person name="Martino E."/>
            <person name="Morin E."/>
            <person name="Grelet G."/>
            <person name="Kuo A."/>
            <person name="Kohler A."/>
            <person name="Daghino S."/>
            <person name="Barry K."/>
            <person name="Choi C."/>
            <person name="Cichocki N."/>
            <person name="Clum A."/>
            <person name="Copeland A."/>
            <person name="Hainaut M."/>
            <person name="Haridas S."/>
            <person name="Labutti K."/>
            <person name="Lindquist E."/>
            <person name="Lipzen A."/>
            <person name="Khouja H.-R."/>
            <person name="Murat C."/>
            <person name="Ohm R."/>
            <person name="Olson A."/>
            <person name="Spatafora J."/>
            <person name="Veneault-Fourrey C."/>
            <person name="Henrissat B."/>
            <person name="Grigoriev I."/>
            <person name="Martin F."/>
            <person name="Perotto S."/>
        </authorList>
    </citation>
    <scope>NUCLEOTIDE SEQUENCE [LARGE SCALE GENOMIC DNA]</scope>
    <source>
        <strain evidence="2 3">F</strain>
    </source>
</reference>